<evidence type="ECO:0000313" key="1">
    <source>
        <dbReference type="EMBL" id="PEG29806.1"/>
    </source>
</evidence>
<dbReference type="GeneID" id="68876112"/>
<sequence>MGYNIIDIVNKCIIIEENKRKIFKKIINEDSLNLIKSELIRLRLIVLVKTFLKDIDRVIDYYEELKNRINISSIEEIDFRTYDKIAFLMNEYDNKIKYMDLDEISPKEYVDITLDLTKDKYALLIDIQGRLYNNTNDNKSSTYEVLTNLINHTDNHIKVIENIVSL</sequence>
<dbReference type="Proteomes" id="UP000220840">
    <property type="component" value="Unassembled WGS sequence"/>
</dbReference>
<keyword evidence="2" id="KW-1185">Reference proteome</keyword>
<comment type="caution">
    <text evidence="1">The sequence shown here is derived from an EMBL/GenBank/DDBJ whole genome shotgun (WGS) entry which is preliminary data.</text>
</comment>
<dbReference type="RefSeq" id="WP_058293973.1">
    <property type="nucleotide sequence ID" value="NZ_CAKJVD010000039.1"/>
</dbReference>
<evidence type="ECO:0000313" key="2">
    <source>
        <dbReference type="Proteomes" id="UP000220840"/>
    </source>
</evidence>
<protein>
    <submittedName>
        <fullName evidence="1">Uncharacterized protein</fullName>
    </submittedName>
</protein>
<gene>
    <name evidence="1" type="ORF">CQ394_14225</name>
</gene>
<proteinExistence type="predicted"/>
<dbReference type="STRING" id="137838.GCA_001458595_01076"/>
<organism evidence="1 2">
    <name type="scientific">Clostridium neonatale</name>
    <dbReference type="NCBI Taxonomy" id="137838"/>
    <lineage>
        <taxon>Bacteria</taxon>
        <taxon>Bacillati</taxon>
        <taxon>Bacillota</taxon>
        <taxon>Clostridia</taxon>
        <taxon>Eubacteriales</taxon>
        <taxon>Clostridiaceae</taxon>
        <taxon>Clostridium</taxon>
    </lineage>
</organism>
<accession>A0A2A7MDS7</accession>
<dbReference type="AlphaFoldDB" id="A0A2A7MDS7"/>
<dbReference type="OrthoDB" id="1935723at2"/>
<reference evidence="1 2" key="1">
    <citation type="submission" date="2017-10" db="EMBL/GenBank/DDBJ databases">
        <title>Effective Description of Clostridium neonatale sp. nov. linked to necrotizing enterocolitis in neonates and a clarification of species assignable to the genus Clostridium (Prazmowski 1880) emend. Lawson and Rainey 2016.</title>
        <authorList>
            <person name="Bernard K."/>
            <person name="Burdz T."/>
            <person name="Wiebe D."/>
            <person name="Balcewich B."/>
            <person name="Alfa M."/>
            <person name="Bernier A.-M."/>
        </authorList>
    </citation>
    <scope>NUCLEOTIDE SEQUENCE [LARGE SCALE GENOMIC DNA]</scope>
    <source>
        <strain evidence="1 2">LCDC99A005</strain>
    </source>
</reference>
<dbReference type="EMBL" id="PDCJ01000002">
    <property type="protein sequence ID" value="PEG29806.1"/>
    <property type="molecule type" value="Genomic_DNA"/>
</dbReference>
<name>A0A2A7MDS7_9CLOT</name>